<feature type="compositionally biased region" description="Polar residues" evidence="1">
    <location>
        <begin position="1609"/>
        <end position="1618"/>
    </location>
</feature>
<evidence type="ECO:0000256" key="2">
    <source>
        <dbReference type="SAM" id="Phobius"/>
    </source>
</evidence>
<organism evidence="3 4">
    <name type="scientific">Edaphochlamys debaryana</name>
    <dbReference type="NCBI Taxonomy" id="47281"/>
    <lineage>
        <taxon>Eukaryota</taxon>
        <taxon>Viridiplantae</taxon>
        <taxon>Chlorophyta</taxon>
        <taxon>core chlorophytes</taxon>
        <taxon>Chlorophyceae</taxon>
        <taxon>CS clade</taxon>
        <taxon>Chlamydomonadales</taxon>
        <taxon>Chlamydomonadales incertae sedis</taxon>
        <taxon>Edaphochlamys</taxon>
    </lineage>
</organism>
<feature type="region of interest" description="Disordered" evidence="1">
    <location>
        <begin position="476"/>
        <end position="506"/>
    </location>
</feature>
<feature type="compositionally biased region" description="Low complexity" evidence="1">
    <location>
        <begin position="1180"/>
        <end position="1190"/>
    </location>
</feature>
<dbReference type="EMBL" id="JAEHOE010000173">
    <property type="protein sequence ID" value="KAG2483545.1"/>
    <property type="molecule type" value="Genomic_DNA"/>
</dbReference>
<feature type="compositionally biased region" description="Gly residues" evidence="1">
    <location>
        <begin position="619"/>
        <end position="641"/>
    </location>
</feature>
<feature type="region of interest" description="Disordered" evidence="1">
    <location>
        <begin position="619"/>
        <end position="642"/>
    </location>
</feature>
<feature type="compositionally biased region" description="Basic and acidic residues" evidence="1">
    <location>
        <begin position="1205"/>
        <end position="1215"/>
    </location>
</feature>
<evidence type="ECO:0000256" key="1">
    <source>
        <dbReference type="SAM" id="MobiDB-lite"/>
    </source>
</evidence>
<feature type="region of interest" description="Disordered" evidence="1">
    <location>
        <begin position="1318"/>
        <end position="1337"/>
    </location>
</feature>
<feature type="compositionally biased region" description="Basic and acidic residues" evidence="1">
    <location>
        <begin position="1071"/>
        <end position="1081"/>
    </location>
</feature>
<feature type="compositionally biased region" description="Gly residues" evidence="1">
    <location>
        <begin position="1252"/>
        <end position="1269"/>
    </location>
</feature>
<feature type="compositionally biased region" description="Basic residues" evidence="1">
    <location>
        <begin position="1579"/>
        <end position="1588"/>
    </location>
</feature>
<dbReference type="Proteomes" id="UP000612055">
    <property type="component" value="Unassembled WGS sequence"/>
</dbReference>
<feature type="region of interest" description="Disordered" evidence="1">
    <location>
        <begin position="1805"/>
        <end position="1848"/>
    </location>
</feature>
<proteinExistence type="predicted"/>
<feature type="compositionally biased region" description="Polar residues" evidence="1">
    <location>
        <begin position="1741"/>
        <end position="1750"/>
    </location>
</feature>
<evidence type="ECO:0000313" key="4">
    <source>
        <dbReference type="Proteomes" id="UP000612055"/>
    </source>
</evidence>
<keyword evidence="2" id="KW-0472">Membrane</keyword>
<feature type="region of interest" description="Disordered" evidence="1">
    <location>
        <begin position="1529"/>
        <end position="1792"/>
    </location>
</feature>
<dbReference type="OrthoDB" id="553152at2759"/>
<feature type="compositionally biased region" description="Acidic residues" evidence="1">
    <location>
        <begin position="1556"/>
        <end position="1568"/>
    </location>
</feature>
<feature type="transmembrane region" description="Helical" evidence="2">
    <location>
        <begin position="433"/>
        <end position="456"/>
    </location>
</feature>
<name>A0A835XM80_9CHLO</name>
<reference evidence="3" key="1">
    <citation type="journal article" date="2020" name="bioRxiv">
        <title>Comparative genomics of Chlamydomonas.</title>
        <authorList>
            <person name="Craig R.J."/>
            <person name="Hasan A.R."/>
            <person name="Ness R.W."/>
            <person name="Keightley P.D."/>
        </authorList>
    </citation>
    <scope>NUCLEOTIDE SEQUENCE</scope>
    <source>
        <strain evidence="3">CCAP 11/70</strain>
    </source>
</reference>
<keyword evidence="4" id="KW-1185">Reference proteome</keyword>
<comment type="caution">
    <text evidence="3">The sequence shown here is derived from an EMBL/GenBank/DDBJ whole genome shotgun (WGS) entry which is preliminary data.</text>
</comment>
<feature type="compositionally biased region" description="Basic residues" evidence="1">
    <location>
        <begin position="1119"/>
        <end position="1131"/>
    </location>
</feature>
<keyword evidence="2" id="KW-1133">Transmembrane helix</keyword>
<feature type="region of interest" description="Disordered" evidence="1">
    <location>
        <begin position="702"/>
        <end position="727"/>
    </location>
</feature>
<feature type="compositionally biased region" description="Low complexity" evidence="1">
    <location>
        <begin position="394"/>
        <end position="411"/>
    </location>
</feature>
<feature type="compositionally biased region" description="Basic and acidic residues" evidence="1">
    <location>
        <begin position="1042"/>
        <end position="1064"/>
    </location>
</feature>
<feature type="compositionally biased region" description="Low complexity" evidence="1">
    <location>
        <begin position="238"/>
        <end position="258"/>
    </location>
</feature>
<feature type="region of interest" description="Disordered" evidence="1">
    <location>
        <begin position="237"/>
        <end position="267"/>
    </location>
</feature>
<feature type="region of interest" description="Disordered" evidence="1">
    <location>
        <begin position="899"/>
        <end position="1131"/>
    </location>
</feature>
<evidence type="ECO:0000313" key="3">
    <source>
        <dbReference type="EMBL" id="KAG2483545.1"/>
    </source>
</evidence>
<feature type="region of interest" description="Disordered" evidence="1">
    <location>
        <begin position="656"/>
        <end position="686"/>
    </location>
</feature>
<feature type="region of interest" description="Disordered" evidence="1">
    <location>
        <begin position="387"/>
        <end position="430"/>
    </location>
</feature>
<feature type="compositionally biased region" description="Low complexity" evidence="1">
    <location>
        <begin position="709"/>
        <end position="720"/>
    </location>
</feature>
<feature type="compositionally biased region" description="Low complexity" evidence="1">
    <location>
        <begin position="1685"/>
        <end position="1696"/>
    </location>
</feature>
<feature type="region of interest" description="Disordered" evidence="1">
    <location>
        <begin position="1351"/>
        <end position="1453"/>
    </location>
</feature>
<gene>
    <name evidence="3" type="ORF">HYH03_017599</name>
</gene>
<keyword evidence="2" id="KW-0812">Transmembrane</keyword>
<feature type="compositionally biased region" description="Low complexity" evidence="1">
    <location>
        <begin position="1232"/>
        <end position="1241"/>
    </location>
</feature>
<feature type="compositionally biased region" description="Low complexity" evidence="1">
    <location>
        <begin position="934"/>
        <end position="947"/>
    </location>
</feature>
<accession>A0A835XM80</accession>
<feature type="region of interest" description="Disordered" evidence="1">
    <location>
        <begin position="1474"/>
        <end position="1495"/>
    </location>
</feature>
<feature type="compositionally biased region" description="Gly residues" evidence="1">
    <location>
        <begin position="412"/>
        <end position="426"/>
    </location>
</feature>
<sequence>MLSLSDAGSNLASCSPALNITTLLVPSAQGALASSAAELPAAALRAEGAGTAAGARAVLLTASGADAPAGEGEGEGEGGGGVYPGGFSSLAEGVECTLAAPPLAQAGRRVAWDTRGMARQVGIPATSNLTVSGVILYNLAPTGSRYPGQATAFLPEEGDKVGGDIGAASPPPLAAQSPTAKAFANHSLSLWLFDFDRDLSASPLSPGPFPLRLRNVTLVVPQAELDLLRHMLKQASRLPPDASAPAPGGPGRRTLLGGALEGPPPRGRRVVLSGLDDTPAAAQAAAAARRMAAAESSEDAASRVDRWRGCVYTHLVWFAAESRVVSASSDTLVFSSLRHYGWRGSDVTVTSALPPDTPTLLLQAPGQGGDGEVIVIDVMAGCPVGVDQGPPTPTAAAGPTDAAGPVLAADAGGSGGGGGGASGGSGSSSSAGAVAGAVVGAVVAGAAAAAVVVVVLRRRRRRRARAAREEAVYDTFESFGSNPSAPPIAHASSDQGTRPGGEGDLDAPSVGILMGDDPVLPAPTRAAGKDRRSAWGKLLVLGAPKAKAKAKGKGQLYPPAVDGAGASFGGVDVAGEGGRRTAGGAGGGGGGGFAAMWSLGTRLSGDDGTGRLSAPLQGAVGGSRGASGAGFGGGEAGGQGGTDQAECAIELMPEAWEEPGGVGSGNQRRRAAAAKMGTASGEASQSGSGLFGWFKSLLRRAQPSGSGGSLPPLGNPSDLPKPSASSRKRIAAEEVLQAASPHGSRPASPAERRALAAGHVGGTSFLRAQTWVTDRADSLNDNNSVSGAPRTADEVTECVGGGLTAPGTPNARPSSSRRATLTNLLSAPLEGLGVNLGGGEGGVKLKHRPSGGHTAIEELDPAHVQHSFVVSPRVSGAGGHLGGGQPTRVSAAADRVGGPFEPRSADNIPRPFGPDDGPGVPRARTSLGGNVAFGGPDPHGGSSPGRPVSALRAGRQPGQPQLLHSRSRLGPGGGPGPGMGDATRSTQTHRVERKTHHTSVHHEVEDVESIIGEVLGPDPGTRRAGPGGDERGDSGGSHRRRREAERREEERTQHRAETKVEETRLGGGGEQRTESRHEENTVVKTVVEEEEEEVTEAAGDSRYRDAGPRGASRQSHGSRYSHHTTHSTHNHQVKTVTKTVIINTTSAGAGASGQRFGAAAAAATAAQPTRFSMPGGASGGLSPDAAAAASGGFGSAPQTSQAKDQGADWARDRPHQPPVDPTQAATRIPESAAQAYAQAVASGRAPPPYATGHGGVAGGVGPGAGAGGRGVPVGRGLQREGTLTERDLATISGSQPYLGPDSRTDILERFLEDASEDAPSCLRLDPPPMTPSEASASSAVAPAKLYLANIPHASSKQDGDGYSARPLSRTGQGDAGMAGPTHPHSNAHSRQSRQQTTTHHSTTEVRSHKVTRSVAGNGETEQTEEQQTTQEEHRTTTHHTTTTDAAQGGAAAPVPENDVDAAIAALGIPTTGLVQGGNGYAVGLSPPGRRNPAGRREIVEEVVERRRVVIRTAPENIEDVLRAAATRLTDAGDNDPPPLIHEKSTTSGGGVRFVEQDEEEDDETGGGDDDGHWDGTGGRRQRRKRRVRLVPGLKRGQTAGFSPVRGSSMAPTRSTTFKLESGITAPGDDDEDCAISPWEYTGARNTAGEKSFISGKSLTARARPELSPPRTAGGNRGYTQSGENALSMAGAALSSTLGGGLGKRTSDGASGPGADGGAHYDASSRLLAAQAPLMRAKSRTQRTNPGTSALNPLLWQGGADDASRNARYSSNPGNNGEDPSGHGPRYLKPDPALAAAAERAARVAAGGYRDLSPPGARGPAGYRDTSPSAMRAGGVAYRDTSPGRAGGLTGRANIEFSAGLAGLSAGLAGLGGGGSVARRYPPPSRGGPG</sequence>
<feature type="region of interest" description="Disordered" evidence="1">
    <location>
        <begin position="1173"/>
        <end position="1269"/>
    </location>
</feature>
<feature type="compositionally biased region" description="Gly residues" evidence="1">
    <location>
        <begin position="970"/>
        <end position="979"/>
    </location>
</feature>
<protein>
    <submittedName>
        <fullName evidence="3">Uncharacterized protein</fullName>
    </submittedName>
</protein>